<name>A0A6A6ZN72_9PLEO</name>
<protein>
    <submittedName>
        <fullName evidence="1">Uncharacterized protein</fullName>
    </submittedName>
</protein>
<keyword evidence="2" id="KW-1185">Reference proteome</keyword>
<gene>
    <name evidence="1" type="ORF">CC86DRAFT_373509</name>
</gene>
<proteinExistence type="predicted"/>
<organism evidence="1 2">
    <name type="scientific">Ophiobolus disseminans</name>
    <dbReference type="NCBI Taxonomy" id="1469910"/>
    <lineage>
        <taxon>Eukaryota</taxon>
        <taxon>Fungi</taxon>
        <taxon>Dikarya</taxon>
        <taxon>Ascomycota</taxon>
        <taxon>Pezizomycotina</taxon>
        <taxon>Dothideomycetes</taxon>
        <taxon>Pleosporomycetidae</taxon>
        <taxon>Pleosporales</taxon>
        <taxon>Pleosporineae</taxon>
        <taxon>Phaeosphaeriaceae</taxon>
        <taxon>Ophiobolus</taxon>
    </lineage>
</organism>
<dbReference type="AlphaFoldDB" id="A0A6A6ZN72"/>
<sequence>MSSHVPPRASLLGLPAELRLMVYAQLANETHTHYVYPLTEGGYQSPHLRIAYPCPYPDTQFPQLCTRPRFSGLHPTQDLCTRSSTTVRKVFPLRQTCRLIYAESRYVLGAEATSVSALAHNGSWMFFRLPGTLRRITLLEVPYNLVHIHPVISSLEHYASSLTGLQSVAVQSPVAYKRFVVKTRRAAGVFRPEMTWQNLKIVKKLDEVLKKRVMIVLDAWVCFKPGHKFYEGNGMRDEMAVIRCVLWPGEEDRKSSCEVRREQVVERGNVEGERKFVGEEWKWHWTGKGLAYGKQGN</sequence>
<dbReference type="EMBL" id="MU006236">
    <property type="protein sequence ID" value="KAF2821685.1"/>
    <property type="molecule type" value="Genomic_DNA"/>
</dbReference>
<accession>A0A6A6ZN72</accession>
<dbReference type="OrthoDB" id="3715018at2759"/>
<reference evidence="1" key="1">
    <citation type="journal article" date="2020" name="Stud. Mycol.">
        <title>101 Dothideomycetes genomes: a test case for predicting lifestyles and emergence of pathogens.</title>
        <authorList>
            <person name="Haridas S."/>
            <person name="Albert R."/>
            <person name="Binder M."/>
            <person name="Bloem J."/>
            <person name="Labutti K."/>
            <person name="Salamov A."/>
            <person name="Andreopoulos B."/>
            <person name="Baker S."/>
            <person name="Barry K."/>
            <person name="Bills G."/>
            <person name="Bluhm B."/>
            <person name="Cannon C."/>
            <person name="Castanera R."/>
            <person name="Culley D."/>
            <person name="Daum C."/>
            <person name="Ezra D."/>
            <person name="Gonzalez J."/>
            <person name="Henrissat B."/>
            <person name="Kuo A."/>
            <person name="Liang C."/>
            <person name="Lipzen A."/>
            <person name="Lutzoni F."/>
            <person name="Magnuson J."/>
            <person name="Mondo S."/>
            <person name="Nolan M."/>
            <person name="Ohm R."/>
            <person name="Pangilinan J."/>
            <person name="Park H.-J."/>
            <person name="Ramirez L."/>
            <person name="Alfaro M."/>
            <person name="Sun H."/>
            <person name="Tritt A."/>
            <person name="Yoshinaga Y."/>
            <person name="Zwiers L.-H."/>
            <person name="Turgeon B."/>
            <person name="Goodwin S."/>
            <person name="Spatafora J."/>
            <person name="Crous P."/>
            <person name="Grigoriev I."/>
        </authorList>
    </citation>
    <scope>NUCLEOTIDE SEQUENCE</scope>
    <source>
        <strain evidence="1">CBS 113818</strain>
    </source>
</reference>
<dbReference type="Proteomes" id="UP000799424">
    <property type="component" value="Unassembled WGS sequence"/>
</dbReference>
<evidence type="ECO:0000313" key="1">
    <source>
        <dbReference type="EMBL" id="KAF2821685.1"/>
    </source>
</evidence>
<evidence type="ECO:0000313" key="2">
    <source>
        <dbReference type="Proteomes" id="UP000799424"/>
    </source>
</evidence>